<dbReference type="AlphaFoldDB" id="A0A699W5C6"/>
<feature type="non-terminal residue" evidence="1">
    <location>
        <position position="54"/>
    </location>
</feature>
<keyword evidence="1" id="KW-0808">Transferase</keyword>
<proteinExistence type="predicted"/>
<protein>
    <submittedName>
        <fullName evidence="1">RNA-directed DNA polymerase, eukaryota</fullName>
    </submittedName>
</protein>
<keyword evidence="1" id="KW-0548">Nucleotidyltransferase</keyword>
<comment type="caution">
    <text evidence="1">The sequence shown here is derived from an EMBL/GenBank/DDBJ whole genome shotgun (WGS) entry which is preliminary data.</text>
</comment>
<gene>
    <name evidence="1" type="ORF">Tci_914446</name>
</gene>
<dbReference type="EMBL" id="BKCJ011575108">
    <property type="protein sequence ID" value="GFD42477.1"/>
    <property type="molecule type" value="Genomic_DNA"/>
</dbReference>
<keyword evidence="1" id="KW-0695">RNA-directed DNA polymerase</keyword>
<dbReference type="GO" id="GO:0003964">
    <property type="term" value="F:RNA-directed DNA polymerase activity"/>
    <property type="evidence" value="ECO:0007669"/>
    <property type="project" value="UniProtKB-KW"/>
</dbReference>
<accession>A0A699W5C6</accession>
<organism evidence="1">
    <name type="scientific">Tanacetum cinerariifolium</name>
    <name type="common">Dalmatian daisy</name>
    <name type="synonym">Chrysanthemum cinerariifolium</name>
    <dbReference type="NCBI Taxonomy" id="118510"/>
    <lineage>
        <taxon>Eukaryota</taxon>
        <taxon>Viridiplantae</taxon>
        <taxon>Streptophyta</taxon>
        <taxon>Embryophyta</taxon>
        <taxon>Tracheophyta</taxon>
        <taxon>Spermatophyta</taxon>
        <taxon>Magnoliopsida</taxon>
        <taxon>eudicotyledons</taxon>
        <taxon>Gunneridae</taxon>
        <taxon>Pentapetalae</taxon>
        <taxon>asterids</taxon>
        <taxon>campanulids</taxon>
        <taxon>Asterales</taxon>
        <taxon>Asteraceae</taxon>
        <taxon>Asteroideae</taxon>
        <taxon>Anthemideae</taxon>
        <taxon>Anthemidinae</taxon>
        <taxon>Tanacetum</taxon>
    </lineage>
</organism>
<evidence type="ECO:0000313" key="1">
    <source>
        <dbReference type="EMBL" id="GFD42477.1"/>
    </source>
</evidence>
<name>A0A699W5C6_TANCI</name>
<reference evidence="1" key="1">
    <citation type="journal article" date="2019" name="Sci. Rep.">
        <title>Draft genome of Tanacetum cinerariifolium, the natural source of mosquito coil.</title>
        <authorList>
            <person name="Yamashiro T."/>
            <person name="Shiraishi A."/>
            <person name="Satake H."/>
            <person name="Nakayama K."/>
        </authorList>
    </citation>
    <scope>NUCLEOTIDE SEQUENCE</scope>
</reference>
<sequence>MRESIQKAKIKSAIERDENFKFFHGMINRKRANLAVKGVMIEGELVDDPSKVKD</sequence>